<dbReference type="PANTHER" id="PTHR48098">
    <property type="entry name" value="ENTEROCHELIN ESTERASE-RELATED"/>
    <property type="match status" value="1"/>
</dbReference>
<dbReference type="SUPFAM" id="SSF53474">
    <property type="entry name" value="alpha/beta-Hydrolases"/>
    <property type="match status" value="1"/>
</dbReference>
<dbReference type="InterPro" id="IPR000801">
    <property type="entry name" value="Esterase-like"/>
</dbReference>
<comment type="caution">
    <text evidence="1">The sequence shown here is derived from an EMBL/GenBank/DDBJ whole genome shotgun (WGS) entry which is preliminary data.</text>
</comment>
<dbReference type="InterPro" id="IPR013207">
    <property type="entry name" value="LGFP"/>
</dbReference>
<sequence length="626" mass="66515">MVVSIWRQMRTYVFACVTGLVVVVMAAFGLHAVGVHPASSPGHVSPVLAADQTAAPAPVPGVKVTNAFWYSDRRVALWVHSPAMGTDIQVQILLARDWNSDPKATFPQLYTLDGLRAQDDQSGWTINTDIENFYKDKNVNVVLPIGGESSFYTDWQKPDNGKNYQWETFLTKELPPVLQGQWRSSDVRGVQGISMGGSAAMMLAARNPGFFKFVASYSGILQLSSFGMPQAVQFAMNDAGGYDSAKMFGPPTDPAWKAHDPYLLAAKLKGTSLYISSGNGLPGQYDTPSDIPYLATNYAGVGLEVLSRVTSQQFATKLNQLGIAAQAIYRASGTHTWEYWQFEMKQAWPQAASALGVAADKPSCGIGGPIGALAKAHSELAECLTPEYAVPGGRAQDFRGGRIIYSQASGAHIVGGAIGGAYVAAGGPGGSLGFPVSNETVTPDGKGRFNKFQNGYIYWTATTGAHAVTGQILDSWGKAGYERGPLGYPTGDVIGTPNGKGQVQGFQIGAYWWNAANGANSVQGKILDKYASLDYEAGWLGFPTSSEIALRGGAFNSFGGGNIYWTPTGGAFAIPAGPIFDAWGQTGYENGKLGYPISDQVQIPGGFRVNFQHGSIESTGTGVVVR</sequence>
<keyword evidence="2" id="KW-1185">Reference proteome</keyword>
<dbReference type="AlphaFoldDB" id="A0A916WYZ2"/>
<reference evidence="1" key="2">
    <citation type="submission" date="2020-09" db="EMBL/GenBank/DDBJ databases">
        <authorList>
            <person name="Sun Q."/>
            <person name="Zhou Y."/>
        </authorList>
    </citation>
    <scope>NUCLEOTIDE SEQUENCE</scope>
    <source>
        <strain evidence="1">CGMCC 1.12827</strain>
    </source>
</reference>
<dbReference type="InterPro" id="IPR029058">
    <property type="entry name" value="AB_hydrolase_fold"/>
</dbReference>
<reference evidence="1" key="1">
    <citation type="journal article" date="2014" name="Int. J. Syst. Evol. Microbiol.">
        <title>Complete genome sequence of Corynebacterium casei LMG S-19264T (=DSM 44701T), isolated from a smear-ripened cheese.</title>
        <authorList>
            <consortium name="US DOE Joint Genome Institute (JGI-PGF)"/>
            <person name="Walter F."/>
            <person name="Albersmeier A."/>
            <person name="Kalinowski J."/>
            <person name="Ruckert C."/>
        </authorList>
    </citation>
    <scope>NUCLEOTIDE SEQUENCE</scope>
    <source>
        <strain evidence="1">CGMCC 1.12827</strain>
    </source>
</reference>
<gene>
    <name evidence="1" type="primary">csp1</name>
    <name evidence="1" type="ORF">GCM10011489_31540</name>
</gene>
<dbReference type="Gene3D" id="3.40.50.1820">
    <property type="entry name" value="alpha/beta hydrolase"/>
    <property type="match status" value="1"/>
</dbReference>
<name>A0A916WYZ2_9ACTN</name>
<protein>
    <submittedName>
        <fullName evidence="1">Protein PS1</fullName>
    </submittedName>
</protein>
<organism evidence="1 2">
    <name type="scientific">Gordonia jinhuaensis</name>
    <dbReference type="NCBI Taxonomy" id="1517702"/>
    <lineage>
        <taxon>Bacteria</taxon>
        <taxon>Bacillati</taxon>
        <taxon>Actinomycetota</taxon>
        <taxon>Actinomycetes</taxon>
        <taxon>Mycobacteriales</taxon>
        <taxon>Gordoniaceae</taxon>
        <taxon>Gordonia</taxon>
    </lineage>
</organism>
<dbReference type="Proteomes" id="UP000621454">
    <property type="component" value="Unassembled WGS sequence"/>
</dbReference>
<proteinExistence type="predicted"/>
<evidence type="ECO:0000313" key="1">
    <source>
        <dbReference type="EMBL" id="GGB41670.1"/>
    </source>
</evidence>
<accession>A0A916WYZ2</accession>
<dbReference type="InterPro" id="IPR050583">
    <property type="entry name" value="Mycobacterial_A85_antigen"/>
</dbReference>
<evidence type="ECO:0000313" key="2">
    <source>
        <dbReference type="Proteomes" id="UP000621454"/>
    </source>
</evidence>
<dbReference type="Pfam" id="PF00756">
    <property type="entry name" value="Esterase"/>
    <property type="match status" value="1"/>
</dbReference>
<dbReference type="EMBL" id="BMGC01000029">
    <property type="protein sequence ID" value="GGB41670.1"/>
    <property type="molecule type" value="Genomic_DNA"/>
</dbReference>
<dbReference type="Pfam" id="PF08310">
    <property type="entry name" value="LGFP"/>
    <property type="match status" value="4"/>
</dbReference>
<dbReference type="PANTHER" id="PTHR48098:SF1">
    <property type="entry name" value="DIACYLGLYCEROL ACYLTRANSFERASE_MYCOLYLTRANSFERASE AG85A"/>
    <property type="match status" value="1"/>
</dbReference>
<dbReference type="GO" id="GO:0016747">
    <property type="term" value="F:acyltransferase activity, transferring groups other than amino-acyl groups"/>
    <property type="evidence" value="ECO:0007669"/>
    <property type="project" value="TreeGrafter"/>
</dbReference>